<dbReference type="InterPro" id="IPR041413">
    <property type="entry name" value="MLTR_LBD"/>
</dbReference>
<dbReference type="Pfam" id="PF17765">
    <property type="entry name" value="MLTR_LBD"/>
    <property type="match status" value="1"/>
</dbReference>
<comment type="caution">
    <text evidence="2">The sequence shown here is derived from an EMBL/GenBank/DDBJ whole genome shotgun (WGS) entry which is preliminary data.</text>
</comment>
<organism evidence="2 3">
    <name type="scientific">Herbiconiux gentiana</name>
    <dbReference type="NCBI Taxonomy" id="2970912"/>
    <lineage>
        <taxon>Bacteria</taxon>
        <taxon>Bacillati</taxon>
        <taxon>Actinomycetota</taxon>
        <taxon>Actinomycetes</taxon>
        <taxon>Micrococcales</taxon>
        <taxon>Microbacteriaceae</taxon>
        <taxon>Herbiconiux</taxon>
    </lineage>
</organism>
<dbReference type="Proteomes" id="UP001165580">
    <property type="component" value="Unassembled WGS sequence"/>
</dbReference>
<evidence type="ECO:0000313" key="3">
    <source>
        <dbReference type="Proteomes" id="UP001165580"/>
    </source>
</evidence>
<dbReference type="RefSeq" id="WP_259485732.1">
    <property type="nucleotide sequence ID" value="NZ_JANTEZ010000002.1"/>
</dbReference>
<proteinExistence type="predicted"/>
<accession>A0ABT2GD99</accession>
<dbReference type="Gene3D" id="3.30.450.180">
    <property type="match status" value="1"/>
</dbReference>
<name>A0ABT2GD99_9MICO</name>
<evidence type="ECO:0000259" key="1">
    <source>
        <dbReference type="Pfam" id="PF17765"/>
    </source>
</evidence>
<dbReference type="PANTHER" id="PTHR35010:SF2">
    <property type="entry name" value="BLL4672 PROTEIN"/>
    <property type="match status" value="1"/>
</dbReference>
<dbReference type="EMBL" id="JANTEZ010000002">
    <property type="protein sequence ID" value="MCS5714206.1"/>
    <property type="molecule type" value="Genomic_DNA"/>
</dbReference>
<keyword evidence="3" id="KW-1185">Reference proteome</keyword>
<sequence>MEKVPKGLLALLSTINSPAFVMNKYRDILAVSPLASLLEPALKVGANRLVSLFTDPIAREYHPDWEANTASVVAQLRIDIGADECDPDYQHLVRELAADSDRFRELWARFDVQLGGSAASIIRNPAVGDVELLREKLVAEPNDLILVIYHAVRGSDSEQKLAKLRSLGEMETKALGAELHPVAQLPDCGGCSSPSSVEVEPEA</sequence>
<feature type="domain" description="MmyB-like transcription regulator ligand binding" evidence="1">
    <location>
        <begin position="4"/>
        <end position="164"/>
    </location>
</feature>
<dbReference type="PANTHER" id="PTHR35010">
    <property type="entry name" value="BLL4672 PROTEIN-RELATED"/>
    <property type="match status" value="1"/>
</dbReference>
<reference evidence="2" key="1">
    <citation type="submission" date="2022-08" db="EMBL/GenBank/DDBJ databases">
        <authorList>
            <person name="Deng Y."/>
            <person name="Han X.-F."/>
            <person name="Zhang Y.-Q."/>
        </authorList>
    </citation>
    <scope>NUCLEOTIDE SEQUENCE</scope>
    <source>
        <strain evidence="2">CPCC 205716</strain>
    </source>
</reference>
<protein>
    <recommendedName>
        <fullName evidence="1">MmyB-like transcription regulator ligand binding domain-containing protein</fullName>
    </recommendedName>
</protein>
<evidence type="ECO:0000313" key="2">
    <source>
        <dbReference type="EMBL" id="MCS5714206.1"/>
    </source>
</evidence>
<gene>
    <name evidence="2" type="ORF">NVV95_06525</name>
</gene>